<keyword evidence="8" id="KW-0496">Mitochondrion</keyword>
<feature type="repeat" description="Solcar" evidence="10">
    <location>
        <begin position="1"/>
        <end position="62"/>
    </location>
</feature>
<dbReference type="GO" id="GO:0015218">
    <property type="term" value="F:pyrimidine nucleotide transmembrane transporter activity"/>
    <property type="evidence" value="ECO:0007669"/>
    <property type="project" value="InterPro"/>
</dbReference>
<evidence type="ECO:0000256" key="8">
    <source>
        <dbReference type="ARBA" id="ARBA00023128"/>
    </source>
</evidence>
<evidence type="ECO:0000256" key="5">
    <source>
        <dbReference type="ARBA" id="ARBA00022737"/>
    </source>
</evidence>
<dbReference type="Proteomes" id="UP000265120">
    <property type="component" value="Unassembled WGS sequence"/>
</dbReference>
<keyword evidence="3 11" id="KW-0813">Transport</keyword>
<comment type="similarity">
    <text evidence="2 11">Belongs to the mitochondrial carrier (TC 2.A.29) family.</text>
</comment>
<evidence type="ECO:0000313" key="12">
    <source>
        <dbReference type="Ensembl" id="ENSCSEP00000010240.1"/>
    </source>
</evidence>
<evidence type="ECO:0000256" key="10">
    <source>
        <dbReference type="PROSITE-ProRule" id="PRU00282"/>
    </source>
</evidence>
<dbReference type="InterPro" id="IPR018108">
    <property type="entry name" value="MCP_transmembrane"/>
</dbReference>
<accession>A0A3P8VCR3</accession>
<dbReference type="GO" id="GO:0005743">
    <property type="term" value="C:mitochondrial inner membrane"/>
    <property type="evidence" value="ECO:0007669"/>
    <property type="project" value="UniProtKB-SubCell"/>
</dbReference>
<dbReference type="Gene3D" id="1.50.40.10">
    <property type="entry name" value="Mitochondrial carrier domain"/>
    <property type="match status" value="1"/>
</dbReference>
<keyword evidence="9 10" id="KW-0472">Membrane</keyword>
<dbReference type="SUPFAM" id="SSF103506">
    <property type="entry name" value="Mitochondrial carrier"/>
    <property type="match status" value="1"/>
</dbReference>
<evidence type="ECO:0000256" key="1">
    <source>
        <dbReference type="ARBA" id="ARBA00004448"/>
    </source>
</evidence>
<keyword evidence="6" id="KW-0999">Mitochondrion inner membrane</keyword>
<evidence type="ECO:0000313" key="13">
    <source>
        <dbReference type="Proteomes" id="UP000265120"/>
    </source>
</evidence>
<dbReference type="PANTHER" id="PTHR45829:SF2">
    <property type="entry name" value="SOLUTE CARRIER FAMILY 25 MEMBER 36"/>
    <property type="match status" value="1"/>
</dbReference>
<evidence type="ECO:0000256" key="2">
    <source>
        <dbReference type="ARBA" id="ARBA00006375"/>
    </source>
</evidence>
<dbReference type="STRING" id="244447.ENSCSEP00000010240"/>
<keyword evidence="5" id="KW-0677">Repeat</keyword>
<evidence type="ECO:0000256" key="3">
    <source>
        <dbReference type="ARBA" id="ARBA00022448"/>
    </source>
</evidence>
<dbReference type="InterPro" id="IPR023395">
    <property type="entry name" value="MCP_dom_sf"/>
</dbReference>
<sequence length="71" mass="7835">LLSAVNGASVARVTPPGPLHCLKLILRKEGYRSLFRGLGPNIVGVAPSRLWMFYVFMSGHVEITTLVYHNI</sequence>
<dbReference type="Ensembl" id="ENSCSET00000010362.1">
    <property type="protein sequence ID" value="ENSCSEP00000010240.1"/>
    <property type="gene ID" value="ENSCSEG00000006571.1"/>
</dbReference>
<keyword evidence="13" id="KW-1185">Reference proteome</keyword>
<dbReference type="PROSITE" id="PS50920">
    <property type="entry name" value="SOLCAR"/>
    <property type="match status" value="1"/>
</dbReference>
<evidence type="ECO:0000256" key="11">
    <source>
        <dbReference type="RuleBase" id="RU000488"/>
    </source>
</evidence>
<dbReference type="PANTHER" id="PTHR45829">
    <property type="entry name" value="MITOCHONDRIAL CARRIER PROTEIN RIM2"/>
    <property type="match status" value="1"/>
</dbReference>
<evidence type="ECO:0000256" key="6">
    <source>
        <dbReference type="ARBA" id="ARBA00022792"/>
    </source>
</evidence>
<evidence type="ECO:0000256" key="4">
    <source>
        <dbReference type="ARBA" id="ARBA00022692"/>
    </source>
</evidence>
<protein>
    <submittedName>
        <fullName evidence="12">Uncharacterized protein</fullName>
    </submittedName>
</protein>
<dbReference type="GO" id="GO:1990519">
    <property type="term" value="P:pyrimidine nucleotide import into mitochondrion"/>
    <property type="evidence" value="ECO:0007669"/>
    <property type="project" value="TreeGrafter"/>
</dbReference>
<organism evidence="12 13">
    <name type="scientific">Cynoglossus semilaevis</name>
    <name type="common">Tongue sole</name>
    <dbReference type="NCBI Taxonomy" id="244447"/>
    <lineage>
        <taxon>Eukaryota</taxon>
        <taxon>Metazoa</taxon>
        <taxon>Chordata</taxon>
        <taxon>Craniata</taxon>
        <taxon>Vertebrata</taxon>
        <taxon>Euteleostomi</taxon>
        <taxon>Actinopterygii</taxon>
        <taxon>Neopterygii</taxon>
        <taxon>Teleostei</taxon>
        <taxon>Neoteleostei</taxon>
        <taxon>Acanthomorphata</taxon>
        <taxon>Carangaria</taxon>
        <taxon>Pleuronectiformes</taxon>
        <taxon>Pleuronectoidei</taxon>
        <taxon>Cynoglossidae</taxon>
        <taxon>Cynoglossinae</taxon>
        <taxon>Cynoglossus</taxon>
    </lineage>
</organism>
<evidence type="ECO:0000256" key="7">
    <source>
        <dbReference type="ARBA" id="ARBA00022989"/>
    </source>
</evidence>
<reference evidence="12" key="2">
    <citation type="submission" date="2025-09" db="UniProtKB">
        <authorList>
            <consortium name="Ensembl"/>
        </authorList>
    </citation>
    <scope>IDENTIFICATION</scope>
</reference>
<dbReference type="AlphaFoldDB" id="A0A3P8VCR3"/>
<keyword evidence="7" id="KW-1133">Transmembrane helix</keyword>
<keyword evidence="4 10" id="KW-0812">Transmembrane</keyword>
<reference evidence="12" key="1">
    <citation type="submission" date="2025-08" db="UniProtKB">
        <authorList>
            <consortium name="Ensembl"/>
        </authorList>
    </citation>
    <scope>IDENTIFICATION</scope>
</reference>
<comment type="subcellular location">
    <subcellularLocation>
        <location evidence="1">Mitochondrion inner membrane</location>
        <topology evidence="1">Multi-pass membrane protein</topology>
    </subcellularLocation>
</comment>
<dbReference type="InterPro" id="IPR049562">
    <property type="entry name" value="SLC25A33/36-like"/>
</dbReference>
<name>A0A3P8VCR3_CYNSE</name>
<proteinExistence type="inferred from homology"/>
<evidence type="ECO:0000256" key="9">
    <source>
        <dbReference type="ARBA" id="ARBA00023136"/>
    </source>
</evidence>
<dbReference type="Pfam" id="PF00153">
    <property type="entry name" value="Mito_carr"/>
    <property type="match status" value="1"/>
</dbReference>
<dbReference type="InParanoid" id="A0A3P8VCR3"/>